<proteinExistence type="predicted"/>
<protein>
    <submittedName>
        <fullName evidence="2">Cupin domain-containing protein</fullName>
    </submittedName>
</protein>
<dbReference type="SUPFAM" id="SSF51182">
    <property type="entry name" value="RmlC-like cupins"/>
    <property type="match status" value="1"/>
</dbReference>
<feature type="domain" description="Cupin type-2" evidence="1">
    <location>
        <begin position="38"/>
        <end position="97"/>
    </location>
</feature>
<dbReference type="PANTHER" id="PTHR36114">
    <property type="entry name" value="16.7 KDA PROTEIN IN WHIE LOCUS"/>
    <property type="match status" value="1"/>
</dbReference>
<dbReference type="InterPro" id="IPR011051">
    <property type="entry name" value="RmlC_Cupin_sf"/>
</dbReference>
<keyword evidence="3" id="KW-1185">Reference proteome</keyword>
<dbReference type="STRING" id="1123010.SAMN02745724_05188"/>
<dbReference type="Pfam" id="PF07883">
    <property type="entry name" value="Cupin_2"/>
    <property type="match status" value="1"/>
</dbReference>
<dbReference type="EMBL" id="FOLO01000086">
    <property type="protein sequence ID" value="SFD68523.1"/>
    <property type="molecule type" value="Genomic_DNA"/>
</dbReference>
<sequence>MKQNKINLKDKFVKFNDLWSPRVIAQMNDYQFKLVKVAGDFVWHVHEKTDEVFLVIEGTLDIEFRDSKVTLNSGEMCVVPKGVEHKPSAKSQCKIMIIEPENVINTGNIESKLKAKNNIWL</sequence>
<dbReference type="InterPro" id="IPR013096">
    <property type="entry name" value="Cupin_2"/>
</dbReference>
<dbReference type="CDD" id="cd02226">
    <property type="entry name" value="cupin_YdbB-like"/>
    <property type="match status" value="1"/>
</dbReference>
<dbReference type="RefSeq" id="WP_091991606.1">
    <property type="nucleotide sequence ID" value="NZ_FOLO01000086.1"/>
</dbReference>
<organism evidence="2 3">
    <name type="scientific">Pseudoalteromonas denitrificans DSM 6059</name>
    <dbReference type="NCBI Taxonomy" id="1123010"/>
    <lineage>
        <taxon>Bacteria</taxon>
        <taxon>Pseudomonadati</taxon>
        <taxon>Pseudomonadota</taxon>
        <taxon>Gammaproteobacteria</taxon>
        <taxon>Alteromonadales</taxon>
        <taxon>Pseudoalteromonadaceae</taxon>
        <taxon>Pseudoalteromonas</taxon>
    </lineage>
</organism>
<dbReference type="Proteomes" id="UP000198862">
    <property type="component" value="Unassembled WGS sequence"/>
</dbReference>
<dbReference type="OrthoDB" id="9794183at2"/>
<dbReference type="AlphaFoldDB" id="A0A1I1UIE0"/>
<evidence type="ECO:0000313" key="3">
    <source>
        <dbReference type="Proteomes" id="UP000198862"/>
    </source>
</evidence>
<dbReference type="Gene3D" id="2.60.120.10">
    <property type="entry name" value="Jelly Rolls"/>
    <property type="match status" value="1"/>
</dbReference>
<name>A0A1I1UIE0_9GAMM</name>
<dbReference type="InterPro" id="IPR014710">
    <property type="entry name" value="RmlC-like_jellyroll"/>
</dbReference>
<dbReference type="PANTHER" id="PTHR36114:SF1">
    <property type="entry name" value="16.7 KDA PROTEIN IN WHIE LOCUS"/>
    <property type="match status" value="1"/>
</dbReference>
<dbReference type="InterPro" id="IPR052044">
    <property type="entry name" value="PKS_Associated_Protein"/>
</dbReference>
<evidence type="ECO:0000259" key="1">
    <source>
        <dbReference type="Pfam" id="PF07883"/>
    </source>
</evidence>
<reference evidence="2 3" key="1">
    <citation type="submission" date="2016-10" db="EMBL/GenBank/DDBJ databases">
        <authorList>
            <person name="de Groot N.N."/>
        </authorList>
    </citation>
    <scope>NUCLEOTIDE SEQUENCE [LARGE SCALE GENOMIC DNA]</scope>
    <source>
        <strain evidence="2 3">DSM 6059</strain>
    </source>
</reference>
<evidence type="ECO:0000313" key="2">
    <source>
        <dbReference type="EMBL" id="SFD68523.1"/>
    </source>
</evidence>
<gene>
    <name evidence="2" type="ORF">SAMN02745724_05188</name>
</gene>
<accession>A0A1I1UIE0</accession>